<dbReference type="CDD" id="cd05466">
    <property type="entry name" value="PBP2_LTTR_substrate"/>
    <property type="match status" value="1"/>
</dbReference>
<dbReference type="GO" id="GO:0003700">
    <property type="term" value="F:DNA-binding transcription factor activity"/>
    <property type="evidence" value="ECO:0007669"/>
    <property type="project" value="InterPro"/>
</dbReference>
<accession>A0A9X3UDE1</accession>
<dbReference type="RefSeq" id="WP_267988622.1">
    <property type="nucleotide sequence ID" value="NZ_JAPJZI010000001.1"/>
</dbReference>
<dbReference type="Gene3D" id="3.40.190.290">
    <property type="match status" value="1"/>
</dbReference>
<evidence type="ECO:0000256" key="3">
    <source>
        <dbReference type="ARBA" id="ARBA00023125"/>
    </source>
</evidence>
<organism evidence="6 7">
    <name type="scientific">Hoeflea prorocentri</name>
    <dbReference type="NCBI Taxonomy" id="1922333"/>
    <lineage>
        <taxon>Bacteria</taxon>
        <taxon>Pseudomonadati</taxon>
        <taxon>Pseudomonadota</taxon>
        <taxon>Alphaproteobacteria</taxon>
        <taxon>Hyphomicrobiales</taxon>
        <taxon>Rhizobiaceae</taxon>
        <taxon>Hoeflea</taxon>
    </lineage>
</organism>
<dbReference type="AlphaFoldDB" id="A0A9X3UDE1"/>
<keyword evidence="3" id="KW-0238">DNA-binding</keyword>
<dbReference type="Pfam" id="PF03466">
    <property type="entry name" value="LysR_substrate"/>
    <property type="match status" value="1"/>
</dbReference>
<dbReference type="PANTHER" id="PTHR30126:SF98">
    <property type="entry name" value="HTH-TYPE TRANSCRIPTIONAL ACTIVATOR BAUR"/>
    <property type="match status" value="1"/>
</dbReference>
<keyword evidence="4" id="KW-0804">Transcription</keyword>
<keyword evidence="7" id="KW-1185">Reference proteome</keyword>
<dbReference type="FunFam" id="1.10.10.10:FF:000001">
    <property type="entry name" value="LysR family transcriptional regulator"/>
    <property type="match status" value="1"/>
</dbReference>
<comment type="caution">
    <text evidence="6">The sequence shown here is derived from an EMBL/GenBank/DDBJ whole genome shotgun (WGS) entry which is preliminary data.</text>
</comment>
<dbReference type="SUPFAM" id="SSF53850">
    <property type="entry name" value="Periplasmic binding protein-like II"/>
    <property type="match status" value="1"/>
</dbReference>
<sequence>MRGSVSDIDIRLLRVFMTVVRCGGFAASQSALNVSQANISMQMKQLEERLGVTLCHRGRSGFWLTSEGKDVFEACQTLFRSIDEFRSSVAASSGRLSGRLHVSVVDGSVFSENLRLHEAIRDFKEQGNNSEVVLYVVATNEVEQMVLDGACDMGIGFFPARRQGLEYQPLFTSGMNLYCGRQHPLFERAPDNIDLEEVFTEEHAARGYVSTTQLPSFERKFLVGASASTVEGLVTLILSGKYTAYLPYHYARHWVETDEIRPILPEKIGYNCLYEFTTKTANKRSQLLNLFIEKLVSVHPQVAGDKFQIGTDI</sequence>
<dbReference type="Proteomes" id="UP001151234">
    <property type="component" value="Unassembled WGS sequence"/>
</dbReference>
<evidence type="ECO:0000313" key="6">
    <source>
        <dbReference type="EMBL" id="MDA5397153.1"/>
    </source>
</evidence>
<gene>
    <name evidence="6" type="ORF">OQ273_01095</name>
</gene>
<evidence type="ECO:0000256" key="2">
    <source>
        <dbReference type="ARBA" id="ARBA00023015"/>
    </source>
</evidence>
<reference evidence="6" key="1">
    <citation type="submission" date="2022-11" db="EMBL/GenBank/DDBJ databases">
        <title>Draft genome sequence of Hoeflea poritis E7-10 and Hoeflea prorocentri PM5-8, separated from scleractinian coral Porites lutea and marine dinoflagellate.</title>
        <authorList>
            <person name="Zhang G."/>
            <person name="Wei Q."/>
            <person name="Cai L."/>
        </authorList>
    </citation>
    <scope>NUCLEOTIDE SEQUENCE</scope>
    <source>
        <strain evidence="6">PM5-8</strain>
    </source>
</reference>
<feature type="domain" description="HTH lysR-type" evidence="5">
    <location>
        <begin position="8"/>
        <end position="65"/>
    </location>
</feature>
<evidence type="ECO:0000259" key="5">
    <source>
        <dbReference type="PROSITE" id="PS50931"/>
    </source>
</evidence>
<dbReference type="InterPro" id="IPR036388">
    <property type="entry name" value="WH-like_DNA-bd_sf"/>
</dbReference>
<dbReference type="InterPro" id="IPR005119">
    <property type="entry name" value="LysR_subst-bd"/>
</dbReference>
<dbReference type="GO" id="GO:0000976">
    <property type="term" value="F:transcription cis-regulatory region binding"/>
    <property type="evidence" value="ECO:0007669"/>
    <property type="project" value="TreeGrafter"/>
</dbReference>
<dbReference type="PROSITE" id="PS50931">
    <property type="entry name" value="HTH_LYSR"/>
    <property type="match status" value="1"/>
</dbReference>
<comment type="similarity">
    <text evidence="1">Belongs to the LysR transcriptional regulatory family.</text>
</comment>
<evidence type="ECO:0000313" key="7">
    <source>
        <dbReference type="Proteomes" id="UP001151234"/>
    </source>
</evidence>
<dbReference type="PANTHER" id="PTHR30126">
    <property type="entry name" value="HTH-TYPE TRANSCRIPTIONAL REGULATOR"/>
    <property type="match status" value="1"/>
</dbReference>
<dbReference type="InterPro" id="IPR000847">
    <property type="entry name" value="LysR_HTH_N"/>
</dbReference>
<protein>
    <submittedName>
        <fullName evidence="6">LysR family transcriptional regulator</fullName>
    </submittedName>
</protein>
<evidence type="ECO:0000256" key="4">
    <source>
        <dbReference type="ARBA" id="ARBA00023163"/>
    </source>
</evidence>
<dbReference type="Pfam" id="PF00126">
    <property type="entry name" value="HTH_1"/>
    <property type="match status" value="1"/>
</dbReference>
<dbReference type="SUPFAM" id="SSF46785">
    <property type="entry name" value="Winged helix' DNA-binding domain"/>
    <property type="match status" value="1"/>
</dbReference>
<name>A0A9X3UDE1_9HYPH</name>
<keyword evidence="2" id="KW-0805">Transcription regulation</keyword>
<dbReference type="Gene3D" id="1.10.10.10">
    <property type="entry name" value="Winged helix-like DNA-binding domain superfamily/Winged helix DNA-binding domain"/>
    <property type="match status" value="1"/>
</dbReference>
<dbReference type="InterPro" id="IPR036390">
    <property type="entry name" value="WH_DNA-bd_sf"/>
</dbReference>
<evidence type="ECO:0000256" key="1">
    <source>
        <dbReference type="ARBA" id="ARBA00009437"/>
    </source>
</evidence>
<proteinExistence type="inferred from homology"/>
<dbReference type="EMBL" id="JAPJZI010000001">
    <property type="protein sequence ID" value="MDA5397153.1"/>
    <property type="molecule type" value="Genomic_DNA"/>
</dbReference>